<dbReference type="InterPro" id="IPR025289">
    <property type="entry name" value="DUF4081"/>
</dbReference>
<gene>
    <name evidence="2" type="ORF">FM125_03485</name>
</gene>
<dbReference type="Pfam" id="PF00583">
    <property type="entry name" value="Acetyltransf_1"/>
    <property type="match status" value="1"/>
</dbReference>
<dbReference type="SUPFAM" id="SSF55729">
    <property type="entry name" value="Acyl-CoA N-acyltransferases (Nat)"/>
    <property type="match status" value="1"/>
</dbReference>
<dbReference type="InterPro" id="IPR000182">
    <property type="entry name" value="GNAT_dom"/>
</dbReference>
<dbReference type="Proteomes" id="UP000196230">
    <property type="component" value="Unassembled WGS sequence"/>
</dbReference>
<evidence type="ECO:0000313" key="3">
    <source>
        <dbReference type="Proteomes" id="UP000196230"/>
    </source>
</evidence>
<dbReference type="Pfam" id="PF13312">
    <property type="entry name" value="DUF4081"/>
    <property type="match status" value="1"/>
</dbReference>
<dbReference type="EMBL" id="FUKP01000020">
    <property type="protein sequence ID" value="SJN21167.1"/>
    <property type="molecule type" value="Genomic_DNA"/>
</dbReference>
<dbReference type="Gene3D" id="3.40.630.30">
    <property type="match status" value="1"/>
</dbReference>
<dbReference type="PROSITE" id="PS51186">
    <property type="entry name" value="GNAT"/>
    <property type="match status" value="1"/>
</dbReference>
<organism evidence="2 3">
    <name type="scientific">Micrococcus lylae</name>
    <dbReference type="NCBI Taxonomy" id="1273"/>
    <lineage>
        <taxon>Bacteria</taxon>
        <taxon>Bacillati</taxon>
        <taxon>Actinomycetota</taxon>
        <taxon>Actinomycetes</taxon>
        <taxon>Micrococcales</taxon>
        <taxon>Micrococcaceae</taxon>
        <taxon>Micrococcus</taxon>
    </lineage>
</organism>
<dbReference type="GO" id="GO:0016747">
    <property type="term" value="F:acyltransferase activity, transferring groups other than amino-acyl groups"/>
    <property type="evidence" value="ECO:0007669"/>
    <property type="project" value="InterPro"/>
</dbReference>
<evidence type="ECO:0000313" key="2">
    <source>
        <dbReference type="EMBL" id="SJN21167.1"/>
    </source>
</evidence>
<protein>
    <submittedName>
        <fullName evidence="2">GCN5-related N-acetyltransferase, FIGfam019367</fullName>
    </submittedName>
</protein>
<proteinExistence type="predicted"/>
<reference evidence="2 3" key="1">
    <citation type="submission" date="2017-02" db="EMBL/GenBank/DDBJ databases">
        <authorList>
            <person name="Peterson S.W."/>
        </authorList>
    </citation>
    <scope>NUCLEOTIDE SEQUENCE [LARGE SCALE GENOMIC DNA]</scope>
    <source>
        <strain evidence="2 3">2B3F</strain>
    </source>
</reference>
<accession>A0A1R4IMT5</accession>
<dbReference type="AlphaFoldDB" id="A0A1R4IMT5"/>
<dbReference type="InterPro" id="IPR016181">
    <property type="entry name" value="Acyl_CoA_acyltransferase"/>
</dbReference>
<dbReference type="RefSeq" id="WP_087133649.1">
    <property type="nucleotide sequence ID" value="NZ_FUKP01000020.1"/>
</dbReference>
<name>A0A1R4IMT5_9MICC</name>
<sequence>MTTPQPAPRWSASTDLDVRAATGGAARLLTDADTPQVAELADADPVANVFVASLLQAGRRTGPRGRTAATCFLGVADPDDGPAAALRAVAWVGSNVVPLAIPGAARHALTLGRAAAALRRRFGSLYGPADQVLGIEAMLASHGHRPRSVRPDQPLMVARGPGTVLPSPTLRQAQPADLDTVLPASAAMFEEELGFSPLRQGAASYRDRVHRLIQAGRVLIEPGEDDGQAPRRMPLFKADLGVLSTDCVQVQGVWVRPDRRGEGLAAPAMAAVVQYAARTADHVSLYVNAYNEPAVRTYARVGFEQVGTFATVLY</sequence>
<keyword evidence="2" id="KW-0808">Transferase</keyword>
<evidence type="ECO:0000259" key="1">
    <source>
        <dbReference type="PROSITE" id="PS51186"/>
    </source>
</evidence>
<feature type="domain" description="N-acetyltransferase" evidence="1">
    <location>
        <begin position="168"/>
        <end position="314"/>
    </location>
</feature>